<protein>
    <recommendedName>
        <fullName evidence="6 7">Ribonuclease P protein component</fullName>
        <shortName evidence="6">RNase P protein</shortName>
        <shortName evidence="6">RNaseP protein</shortName>
        <ecNumber evidence="6 7">3.1.26.5</ecNumber>
    </recommendedName>
    <alternativeName>
        <fullName evidence="6">Protein C5</fullName>
    </alternativeName>
</protein>
<accession>A0A919U9J4</accession>
<organism evidence="8 9">
    <name type="scientific">Dactylosporangium siamense</name>
    <dbReference type="NCBI Taxonomy" id="685454"/>
    <lineage>
        <taxon>Bacteria</taxon>
        <taxon>Bacillati</taxon>
        <taxon>Actinomycetota</taxon>
        <taxon>Actinomycetes</taxon>
        <taxon>Micromonosporales</taxon>
        <taxon>Micromonosporaceae</taxon>
        <taxon>Dactylosporangium</taxon>
    </lineage>
</organism>
<dbReference type="Pfam" id="PF00825">
    <property type="entry name" value="Ribonuclease_P"/>
    <property type="match status" value="1"/>
</dbReference>
<comment type="function">
    <text evidence="6">RNaseP catalyzes the removal of the 5'-leader sequence from pre-tRNA to produce the mature 5'-terminus. It can also cleave other RNA substrates such as 4.5S RNA. The protein component plays an auxiliary but essential role in vivo by binding to the 5'-leader sequence and broadening the substrate specificity of the ribozyme.</text>
</comment>
<dbReference type="SUPFAM" id="SSF54211">
    <property type="entry name" value="Ribosomal protein S5 domain 2-like"/>
    <property type="match status" value="1"/>
</dbReference>
<dbReference type="RefSeq" id="WP_203849338.1">
    <property type="nucleotide sequence ID" value="NZ_BAAAVW010000019.1"/>
</dbReference>
<dbReference type="GO" id="GO:0030677">
    <property type="term" value="C:ribonuclease P complex"/>
    <property type="evidence" value="ECO:0007669"/>
    <property type="project" value="TreeGrafter"/>
</dbReference>
<keyword evidence="2 6" id="KW-0540">Nuclease</keyword>
<name>A0A919U9J4_9ACTN</name>
<dbReference type="Gene3D" id="3.30.230.10">
    <property type="match status" value="1"/>
</dbReference>
<dbReference type="GO" id="GO:0042781">
    <property type="term" value="F:3'-tRNA processing endoribonuclease activity"/>
    <property type="evidence" value="ECO:0007669"/>
    <property type="project" value="TreeGrafter"/>
</dbReference>
<dbReference type="PANTHER" id="PTHR33992">
    <property type="entry name" value="RIBONUCLEASE P PROTEIN COMPONENT"/>
    <property type="match status" value="1"/>
</dbReference>
<sequence length="143" mass="15309">MLAAAQRLRRREDFAVTIRSGRRAGRGALVVHFLQSTIEPAPADQPSARAGFVVSAPADVVSAAPARAGFVVSKAVGNAVVRNMVKRRLRHLIRSHLADLPPASMVVVRALPTSATAGFDDLGRDLEAALTAARRPRSREGRR</sequence>
<dbReference type="GO" id="GO:0000049">
    <property type="term" value="F:tRNA binding"/>
    <property type="evidence" value="ECO:0007669"/>
    <property type="project" value="UniProtKB-UniRule"/>
</dbReference>
<dbReference type="InterPro" id="IPR014721">
    <property type="entry name" value="Ribsml_uS5_D2-typ_fold_subgr"/>
</dbReference>
<dbReference type="EMBL" id="BONQ01000084">
    <property type="protein sequence ID" value="GIG47604.1"/>
    <property type="molecule type" value="Genomic_DNA"/>
</dbReference>
<evidence type="ECO:0000256" key="6">
    <source>
        <dbReference type="HAMAP-Rule" id="MF_00227"/>
    </source>
</evidence>
<dbReference type="NCBIfam" id="TIGR00188">
    <property type="entry name" value="rnpA"/>
    <property type="match status" value="1"/>
</dbReference>
<keyword evidence="3 6" id="KW-0255">Endonuclease</keyword>
<reference evidence="8" key="1">
    <citation type="submission" date="2021-01" db="EMBL/GenBank/DDBJ databases">
        <title>Whole genome shotgun sequence of Dactylosporangium siamense NBRC 106093.</title>
        <authorList>
            <person name="Komaki H."/>
            <person name="Tamura T."/>
        </authorList>
    </citation>
    <scope>NUCLEOTIDE SEQUENCE</scope>
    <source>
        <strain evidence="8">NBRC 106093</strain>
    </source>
</reference>
<dbReference type="EC" id="3.1.26.5" evidence="6 7"/>
<proteinExistence type="inferred from homology"/>
<dbReference type="HAMAP" id="MF_00227">
    <property type="entry name" value="RNase_P"/>
    <property type="match status" value="1"/>
</dbReference>
<evidence type="ECO:0000256" key="3">
    <source>
        <dbReference type="ARBA" id="ARBA00022759"/>
    </source>
</evidence>
<evidence type="ECO:0000256" key="7">
    <source>
        <dbReference type="NCBIfam" id="TIGR00188"/>
    </source>
</evidence>
<keyword evidence="9" id="KW-1185">Reference proteome</keyword>
<comment type="similarity">
    <text evidence="6">Belongs to the RnpA family.</text>
</comment>
<keyword evidence="1 6" id="KW-0819">tRNA processing</keyword>
<evidence type="ECO:0000313" key="9">
    <source>
        <dbReference type="Proteomes" id="UP000660611"/>
    </source>
</evidence>
<comment type="subunit">
    <text evidence="6">Consists of a catalytic RNA component (M1 or rnpB) and a protein subunit.</text>
</comment>
<comment type="catalytic activity">
    <reaction evidence="6">
        <text>Endonucleolytic cleavage of RNA, removing 5'-extranucleotides from tRNA precursor.</text>
        <dbReference type="EC" id="3.1.26.5"/>
    </reaction>
</comment>
<dbReference type="InterPro" id="IPR020568">
    <property type="entry name" value="Ribosomal_Su5_D2-typ_SF"/>
</dbReference>
<dbReference type="GO" id="GO:0004526">
    <property type="term" value="F:ribonuclease P activity"/>
    <property type="evidence" value="ECO:0007669"/>
    <property type="project" value="UniProtKB-UniRule"/>
</dbReference>
<dbReference type="GO" id="GO:0001682">
    <property type="term" value="P:tRNA 5'-leader removal"/>
    <property type="evidence" value="ECO:0007669"/>
    <property type="project" value="UniProtKB-UniRule"/>
</dbReference>
<evidence type="ECO:0000256" key="2">
    <source>
        <dbReference type="ARBA" id="ARBA00022722"/>
    </source>
</evidence>
<gene>
    <name evidence="6 8" type="primary">rnpA</name>
    <name evidence="8" type="ORF">Dsi01nite_056450</name>
</gene>
<dbReference type="AlphaFoldDB" id="A0A919U9J4"/>
<dbReference type="Proteomes" id="UP000660611">
    <property type="component" value="Unassembled WGS sequence"/>
</dbReference>
<evidence type="ECO:0000256" key="4">
    <source>
        <dbReference type="ARBA" id="ARBA00022801"/>
    </source>
</evidence>
<dbReference type="PANTHER" id="PTHR33992:SF1">
    <property type="entry name" value="RIBONUCLEASE P PROTEIN COMPONENT"/>
    <property type="match status" value="1"/>
</dbReference>
<evidence type="ECO:0000256" key="1">
    <source>
        <dbReference type="ARBA" id="ARBA00022694"/>
    </source>
</evidence>
<evidence type="ECO:0000256" key="5">
    <source>
        <dbReference type="ARBA" id="ARBA00022884"/>
    </source>
</evidence>
<evidence type="ECO:0000313" key="8">
    <source>
        <dbReference type="EMBL" id="GIG47604.1"/>
    </source>
</evidence>
<comment type="caution">
    <text evidence="8">The sequence shown here is derived from an EMBL/GenBank/DDBJ whole genome shotgun (WGS) entry which is preliminary data.</text>
</comment>
<dbReference type="InterPro" id="IPR000100">
    <property type="entry name" value="RNase_P"/>
</dbReference>
<keyword evidence="5 6" id="KW-0694">RNA-binding</keyword>
<keyword evidence="4 6" id="KW-0378">Hydrolase</keyword>